<keyword evidence="4" id="KW-0472">Membrane</keyword>
<dbReference type="OrthoDB" id="77878at2759"/>
<dbReference type="EMBL" id="CAACVS010000135">
    <property type="protein sequence ID" value="VEU37633.1"/>
    <property type="molecule type" value="Genomic_DNA"/>
</dbReference>
<keyword evidence="5" id="KW-0539">Nucleus</keyword>
<dbReference type="PANTHER" id="PTHR12265:SF30">
    <property type="entry name" value="TRANSMEMBRANE PROTEIN 53"/>
    <property type="match status" value="1"/>
</dbReference>
<accession>A0A448Z6H4</accession>
<evidence type="ECO:0000256" key="5">
    <source>
        <dbReference type="ARBA" id="ARBA00023242"/>
    </source>
</evidence>
<dbReference type="Pfam" id="PF05705">
    <property type="entry name" value="DUF829"/>
    <property type="match status" value="1"/>
</dbReference>
<dbReference type="PROSITE" id="PS51257">
    <property type="entry name" value="PROKAR_LIPOPROTEIN"/>
    <property type="match status" value="1"/>
</dbReference>
<keyword evidence="3" id="KW-1133">Transmembrane helix</keyword>
<sequence length="299" mass="34129">MVTDRASSLAVMGGWLGCQPKFLQRYEAMYNSLGFEVLSVVATPLSVIDSTLTYQSLPRNPIHVPSPSKWPLRAGANTESVPSARNGIARNRMQDLAWNVLADIHNSGADVFVFHCFSNGGCFLWESICRILLFRDNKDCNRQVGAVLQALHDKCNGVVFDSCPCWFGTKEEGSKLSQALRHCSLEERQAVRSVHGERIDAVDDDLVNRSIEFFEYLAFLPLDVPQLYLHSKNDELSNHEYIEKIIETRQLHQKCPVLFKLWEHSIHCNHLRKHHKDYTEALKAFIKELNVSYTNRARL</sequence>
<dbReference type="InterPro" id="IPR008547">
    <property type="entry name" value="DUF829_TMEM53"/>
</dbReference>
<dbReference type="SUPFAM" id="SSF53474">
    <property type="entry name" value="alpha/beta-Hydrolases"/>
    <property type="match status" value="1"/>
</dbReference>
<evidence type="ECO:0000256" key="4">
    <source>
        <dbReference type="ARBA" id="ARBA00023136"/>
    </source>
</evidence>
<dbReference type="AlphaFoldDB" id="A0A448Z6H4"/>
<comment type="subcellular location">
    <subcellularLocation>
        <location evidence="6">Nucleus outer membrane</location>
        <topology evidence="6">Single-pass membrane protein</topology>
    </subcellularLocation>
</comment>
<evidence type="ECO:0000256" key="1">
    <source>
        <dbReference type="ARBA" id="ARBA00007387"/>
    </source>
</evidence>
<evidence type="ECO:0000256" key="2">
    <source>
        <dbReference type="ARBA" id="ARBA00022692"/>
    </source>
</evidence>
<protein>
    <submittedName>
        <fullName evidence="7">Uncharacterized protein</fullName>
    </submittedName>
</protein>
<evidence type="ECO:0000313" key="8">
    <source>
        <dbReference type="Proteomes" id="UP000291116"/>
    </source>
</evidence>
<dbReference type="InterPro" id="IPR029058">
    <property type="entry name" value="AB_hydrolase_fold"/>
</dbReference>
<organism evidence="7 8">
    <name type="scientific">Pseudo-nitzschia multistriata</name>
    <dbReference type="NCBI Taxonomy" id="183589"/>
    <lineage>
        <taxon>Eukaryota</taxon>
        <taxon>Sar</taxon>
        <taxon>Stramenopiles</taxon>
        <taxon>Ochrophyta</taxon>
        <taxon>Bacillariophyta</taxon>
        <taxon>Bacillariophyceae</taxon>
        <taxon>Bacillariophycidae</taxon>
        <taxon>Bacillariales</taxon>
        <taxon>Bacillariaceae</taxon>
        <taxon>Pseudo-nitzschia</taxon>
    </lineage>
</organism>
<dbReference type="PANTHER" id="PTHR12265">
    <property type="entry name" value="TRANSMEMBRANE PROTEIN 53"/>
    <property type="match status" value="1"/>
</dbReference>
<name>A0A448Z6H4_9STRA</name>
<gene>
    <name evidence="7" type="ORF">PSNMU_V1.4_AUG-EV-PASAV3_0044380</name>
</gene>
<evidence type="ECO:0000313" key="7">
    <source>
        <dbReference type="EMBL" id="VEU37633.1"/>
    </source>
</evidence>
<keyword evidence="2" id="KW-0812">Transmembrane</keyword>
<proteinExistence type="inferred from homology"/>
<comment type="similarity">
    <text evidence="1">Belongs to the TMEM53 family.</text>
</comment>
<dbReference type="GO" id="GO:0005640">
    <property type="term" value="C:nuclear outer membrane"/>
    <property type="evidence" value="ECO:0007669"/>
    <property type="project" value="UniProtKB-SubCell"/>
</dbReference>
<keyword evidence="8" id="KW-1185">Reference proteome</keyword>
<reference evidence="7 8" key="1">
    <citation type="submission" date="2019-01" db="EMBL/GenBank/DDBJ databases">
        <authorList>
            <person name="Ferrante I. M."/>
        </authorList>
    </citation>
    <scope>NUCLEOTIDE SEQUENCE [LARGE SCALE GENOMIC DNA]</scope>
    <source>
        <strain evidence="7 8">B856</strain>
    </source>
</reference>
<dbReference type="Proteomes" id="UP000291116">
    <property type="component" value="Unassembled WGS sequence"/>
</dbReference>
<evidence type="ECO:0000256" key="6">
    <source>
        <dbReference type="ARBA" id="ARBA00034303"/>
    </source>
</evidence>
<evidence type="ECO:0000256" key="3">
    <source>
        <dbReference type="ARBA" id="ARBA00022989"/>
    </source>
</evidence>